<dbReference type="Gene3D" id="3.10.180.10">
    <property type="entry name" value="2,3-Dihydroxybiphenyl 1,2-Dioxygenase, domain 1"/>
    <property type="match status" value="1"/>
</dbReference>
<name>A0A1C4V766_9ACTN</name>
<feature type="region of interest" description="Disordered" evidence="1">
    <location>
        <begin position="90"/>
        <end position="110"/>
    </location>
</feature>
<keyword evidence="4" id="KW-1185">Reference proteome</keyword>
<dbReference type="PANTHER" id="PTHR34109">
    <property type="entry name" value="BNAUNNG04460D PROTEIN-RELATED"/>
    <property type="match status" value="1"/>
</dbReference>
<sequence length="122" mass="13508">MFTEAFPIVTTPDLPRLIGFYRDVVGFELTYRFPEDGEPQFVALRLGNSELGLAADPDADDPAHSHRWELCVYADDCDAAVNTLRSGGATVTEEPVDQPWGERSARVTDPDGNRMLVLSRLP</sequence>
<dbReference type="RefSeq" id="WP_088986964.1">
    <property type="nucleotide sequence ID" value="NZ_LT607409.1"/>
</dbReference>
<reference evidence="4" key="1">
    <citation type="submission" date="2016-06" db="EMBL/GenBank/DDBJ databases">
        <authorList>
            <person name="Varghese N."/>
            <person name="Submissions Spin"/>
        </authorList>
    </citation>
    <scope>NUCLEOTIDE SEQUENCE [LARGE SCALE GENOMIC DNA]</scope>
    <source>
        <strain evidence="4">DSM 45160</strain>
    </source>
</reference>
<dbReference type="Proteomes" id="UP000198224">
    <property type="component" value="Chromosome I"/>
</dbReference>
<organism evidence="3 4">
    <name type="scientific">Micromonospora chokoriensis</name>
    <dbReference type="NCBI Taxonomy" id="356851"/>
    <lineage>
        <taxon>Bacteria</taxon>
        <taxon>Bacillati</taxon>
        <taxon>Actinomycetota</taxon>
        <taxon>Actinomycetes</taxon>
        <taxon>Micromonosporales</taxon>
        <taxon>Micromonosporaceae</taxon>
        <taxon>Micromonospora</taxon>
    </lineage>
</organism>
<evidence type="ECO:0000313" key="3">
    <source>
        <dbReference type="EMBL" id="SCE79681.1"/>
    </source>
</evidence>
<evidence type="ECO:0000259" key="2">
    <source>
        <dbReference type="PROSITE" id="PS51819"/>
    </source>
</evidence>
<dbReference type="AlphaFoldDB" id="A0A1C4V766"/>
<keyword evidence="3" id="KW-0456">Lyase</keyword>
<proteinExistence type="predicted"/>
<gene>
    <name evidence="3" type="ORF">GA0070612_1140</name>
</gene>
<evidence type="ECO:0000256" key="1">
    <source>
        <dbReference type="SAM" id="MobiDB-lite"/>
    </source>
</evidence>
<dbReference type="EMBL" id="LT607409">
    <property type="protein sequence ID" value="SCE79681.1"/>
    <property type="molecule type" value="Genomic_DNA"/>
</dbReference>
<dbReference type="SUPFAM" id="SSF54593">
    <property type="entry name" value="Glyoxalase/Bleomycin resistance protein/Dihydroxybiphenyl dioxygenase"/>
    <property type="match status" value="1"/>
</dbReference>
<dbReference type="PROSITE" id="PS51819">
    <property type="entry name" value="VOC"/>
    <property type="match status" value="1"/>
</dbReference>
<feature type="domain" description="VOC" evidence="2">
    <location>
        <begin position="3"/>
        <end position="120"/>
    </location>
</feature>
<dbReference type="InterPro" id="IPR029068">
    <property type="entry name" value="Glyas_Bleomycin-R_OHBP_Dase"/>
</dbReference>
<evidence type="ECO:0000313" key="4">
    <source>
        <dbReference type="Proteomes" id="UP000198224"/>
    </source>
</evidence>
<dbReference type="InterPro" id="IPR037523">
    <property type="entry name" value="VOC_core"/>
</dbReference>
<accession>A0A1C4V766</accession>
<dbReference type="GO" id="GO:0016829">
    <property type="term" value="F:lyase activity"/>
    <property type="evidence" value="ECO:0007669"/>
    <property type="project" value="UniProtKB-KW"/>
</dbReference>
<dbReference type="Pfam" id="PF00903">
    <property type="entry name" value="Glyoxalase"/>
    <property type="match status" value="1"/>
</dbReference>
<dbReference type="InterPro" id="IPR004360">
    <property type="entry name" value="Glyas_Fos-R_dOase_dom"/>
</dbReference>
<protein>
    <submittedName>
        <fullName evidence="3">Lactoylglutathione lyase</fullName>
    </submittedName>
</protein>